<proteinExistence type="predicted"/>
<keyword evidence="2" id="KW-1185">Reference proteome</keyword>
<gene>
    <name evidence="1" type="ORF">RM550_18315</name>
</gene>
<evidence type="ECO:0000313" key="2">
    <source>
        <dbReference type="Proteomes" id="UP001180551"/>
    </source>
</evidence>
<accession>A0ABU2T9P1</accession>
<name>A0ABU2T9P1_9ACTN</name>
<protein>
    <submittedName>
        <fullName evidence="1">Uncharacterized protein</fullName>
    </submittedName>
</protein>
<reference evidence="1" key="1">
    <citation type="submission" date="2024-05" db="EMBL/GenBank/DDBJ databases">
        <title>30 novel species of actinomycetes from the DSMZ collection.</title>
        <authorList>
            <person name="Nouioui I."/>
        </authorList>
    </citation>
    <scope>NUCLEOTIDE SEQUENCE</scope>
    <source>
        <strain evidence="1">DSM 41527</strain>
    </source>
</reference>
<evidence type="ECO:0000313" key="1">
    <source>
        <dbReference type="EMBL" id="MDT0457670.1"/>
    </source>
</evidence>
<dbReference type="RefSeq" id="WP_311624785.1">
    <property type="nucleotide sequence ID" value="NZ_JAVRFE010000022.1"/>
</dbReference>
<dbReference type="Proteomes" id="UP001180551">
    <property type="component" value="Unassembled WGS sequence"/>
</dbReference>
<dbReference type="EMBL" id="JAVRFE010000022">
    <property type="protein sequence ID" value="MDT0457670.1"/>
    <property type="molecule type" value="Genomic_DNA"/>
</dbReference>
<organism evidence="1 2">
    <name type="scientific">Streptomyces mooreae</name>
    <dbReference type="NCBI Taxonomy" id="3075523"/>
    <lineage>
        <taxon>Bacteria</taxon>
        <taxon>Bacillati</taxon>
        <taxon>Actinomycetota</taxon>
        <taxon>Actinomycetes</taxon>
        <taxon>Kitasatosporales</taxon>
        <taxon>Streptomycetaceae</taxon>
        <taxon>Streptomyces</taxon>
    </lineage>
</organism>
<sequence>MSRLSEQVRNAVPLWDEHLQAPFPAGLRGVESGGTDLVLLDAETAGCVLTWLNNGGTLDPERTRVLRSRIEDLDRVIPEIPDSAGIQYCQRLRRLALRVSATLSGAG</sequence>
<comment type="caution">
    <text evidence="1">The sequence shown here is derived from an EMBL/GenBank/DDBJ whole genome shotgun (WGS) entry which is preliminary data.</text>
</comment>